<dbReference type="PANTHER" id="PTHR24171">
    <property type="entry name" value="ANKYRIN REPEAT DOMAIN-CONTAINING PROTEIN 39-RELATED"/>
    <property type="match status" value="1"/>
</dbReference>
<dbReference type="GO" id="GO:0004672">
    <property type="term" value="F:protein kinase activity"/>
    <property type="evidence" value="ECO:0007669"/>
    <property type="project" value="InterPro"/>
</dbReference>
<feature type="repeat" description="ANK" evidence="3">
    <location>
        <begin position="213"/>
        <end position="245"/>
    </location>
</feature>
<dbReference type="SUPFAM" id="SSF48403">
    <property type="entry name" value="Ankyrin repeat"/>
    <property type="match status" value="1"/>
</dbReference>
<evidence type="ECO:0000259" key="4">
    <source>
        <dbReference type="PROSITE" id="PS50011"/>
    </source>
</evidence>
<dbReference type="SUPFAM" id="SSF56112">
    <property type="entry name" value="Protein kinase-like (PK-like)"/>
    <property type="match status" value="1"/>
</dbReference>
<name>A0A505HV04_ASPNG</name>
<evidence type="ECO:0000313" key="5">
    <source>
        <dbReference type="EMBL" id="TPR02459.1"/>
    </source>
</evidence>
<dbReference type="EMBL" id="NKJJ02000001">
    <property type="protein sequence ID" value="TPR02459.1"/>
    <property type="molecule type" value="Genomic_DNA"/>
</dbReference>
<gene>
    <name evidence="5" type="ORF">CAN33_0044410</name>
</gene>
<dbReference type="InterPro" id="IPR036770">
    <property type="entry name" value="Ankyrin_rpt-contain_sf"/>
</dbReference>
<dbReference type="VEuPathDB" id="FungiDB:An08g09510"/>
<dbReference type="PROSITE" id="PS50011">
    <property type="entry name" value="PROTEIN_KINASE_DOM"/>
    <property type="match status" value="1"/>
</dbReference>
<protein>
    <submittedName>
        <fullName evidence="5">3-hydroxyacyl-CoA dehydrogenase, NAD binding domain family protein</fullName>
    </submittedName>
</protein>
<evidence type="ECO:0000313" key="6">
    <source>
        <dbReference type="Proteomes" id="UP000197666"/>
    </source>
</evidence>
<dbReference type="GO" id="GO:0005524">
    <property type="term" value="F:ATP binding"/>
    <property type="evidence" value="ECO:0007669"/>
    <property type="project" value="InterPro"/>
</dbReference>
<comment type="caution">
    <text evidence="5">The sequence shown here is derived from an EMBL/GenBank/DDBJ whole genome shotgun (WGS) entry which is preliminary data.</text>
</comment>
<keyword evidence="2 3" id="KW-0040">ANK repeat</keyword>
<proteinExistence type="predicted"/>
<keyword evidence="1" id="KW-0677">Repeat</keyword>
<feature type="domain" description="Protein kinase" evidence="4">
    <location>
        <begin position="1"/>
        <end position="78"/>
    </location>
</feature>
<reference evidence="6" key="1">
    <citation type="submission" date="2018-10" db="EMBL/GenBank/DDBJ databases">
        <title>FDA dAtabase for Regulatory Grade micrObial Sequences (FDA-ARGOS): Supporting development and validation of Infectious Disease Dx tests.</title>
        <authorList>
            <person name="Kerrigan L."/>
            <person name="Tallon L."/>
            <person name="Sadzewicz L."/>
            <person name="Sengamalay N."/>
            <person name="Ott S."/>
            <person name="Godinez A."/>
            <person name="Nagaraj S."/>
            <person name="Vavikolanu K."/>
            <person name="Nadendla S."/>
            <person name="George J."/>
            <person name="Sichtig H."/>
        </authorList>
    </citation>
    <scope>NUCLEOTIDE SEQUENCE [LARGE SCALE GENOMIC DNA]</scope>
    <source>
        <strain evidence="6">FDAARGOS_311</strain>
    </source>
</reference>
<dbReference type="Gene3D" id="1.25.40.20">
    <property type="entry name" value="Ankyrin repeat-containing domain"/>
    <property type="match status" value="2"/>
</dbReference>
<dbReference type="PROSITE" id="PS50088">
    <property type="entry name" value="ANK_REPEAT"/>
    <property type="match status" value="2"/>
</dbReference>
<dbReference type="Gene3D" id="1.10.510.10">
    <property type="entry name" value="Transferase(Phosphotransferase) domain 1"/>
    <property type="match status" value="1"/>
</dbReference>
<evidence type="ECO:0000256" key="2">
    <source>
        <dbReference type="ARBA" id="ARBA00023043"/>
    </source>
</evidence>
<dbReference type="InterPro" id="IPR011009">
    <property type="entry name" value="Kinase-like_dom_sf"/>
</dbReference>
<dbReference type="Proteomes" id="UP000197666">
    <property type="component" value="Unassembled WGS sequence"/>
</dbReference>
<accession>A0A505HV04</accession>
<organism evidence="5 6">
    <name type="scientific">Aspergillus niger</name>
    <dbReference type="NCBI Taxonomy" id="5061"/>
    <lineage>
        <taxon>Eukaryota</taxon>
        <taxon>Fungi</taxon>
        <taxon>Dikarya</taxon>
        <taxon>Ascomycota</taxon>
        <taxon>Pezizomycotina</taxon>
        <taxon>Eurotiomycetes</taxon>
        <taxon>Eurotiomycetidae</taxon>
        <taxon>Eurotiales</taxon>
        <taxon>Aspergillaceae</taxon>
        <taxon>Aspergillus</taxon>
        <taxon>Aspergillus subgen. Circumdati</taxon>
    </lineage>
</organism>
<dbReference type="Pfam" id="PF12796">
    <property type="entry name" value="Ank_2"/>
    <property type="match status" value="1"/>
</dbReference>
<dbReference type="SMART" id="SM00248">
    <property type="entry name" value="ANK"/>
    <property type="match status" value="4"/>
</dbReference>
<dbReference type="PROSITE" id="PS50297">
    <property type="entry name" value="ANK_REP_REGION"/>
    <property type="match status" value="2"/>
</dbReference>
<dbReference type="InterPro" id="IPR002110">
    <property type="entry name" value="Ankyrin_rpt"/>
</dbReference>
<dbReference type="AlphaFoldDB" id="A0A505HV04"/>
<dbReference type="VEuPathDB" id="FungiDB:M747DRAFT_354407"/>
<evidence type="ECO:0000256" key="3">
    <source>
        <dbReference type="PROSITE-ProRule" id="PRU00023"/>
    </source>
</evidence>
<dbReference type="InterPro" id="IPR000719">
    <property type="entry name" value="Prot_kinase_dom"/>
</dbReference>
<evidence type="ECO:0000256" key="1">
    <source>
        <dbReference type="ARBA" id="ARBA00022737"/>
    </source>
</evidence>
<dbReference type="VEuPathDB" id="FungiDB:ASPNIDRAFT2_1180217"/>
<feature type="repeat" description="ANK" evidence="3">
    <location>
        <begin position="246"/>
        <end position="278"/>
    </location>
</feature>
<sequence>MNNIWAVGAVLHIMLTYEIPIQDQPRGLIARISKLDSLRPMDRAPISELLSLVVGECLSPSEKDRPSALQLLAVAMKLDCSLESYQRSESFWQVMATDADSELSSMVVACFVYKYLLIMAKHRICFSPKEIVLIMNLITLAKAKLDELRKQLEAHASEEFESIFRLMTSMTLDHRVSSSHMARAMTESARHGYFNLARKLMEIGVNPSARGSRMEIALHISAWRGDIAMVRLLLGKGAEVDARDKDRRTPLQWASWAGKEETARELLSKNANVNVRDTENRTALYGAAGGGFTEVVRCLILHKADAMIRGGRGRETALERARNKKYNDVVALLSS</sequence>